<keyword evidence="1" id="KW-0343">GTPase activation</keyword>
<dbReference type="PROSITE" id="PS50003">
    <property type="entry name" value="PH_DOMAIN"/>
    <property type="match status" value="1"/>
</dbReference>
<evidence type="ECO:0000313" key="5">
    <source>
        <dbReference type="EMBL" id="KAK9501391.1"/>
    </source>
</evidence>
<feature type="compositionally biased region" description="Basic and acidic residues" evidence="2">
    <location>
        <begin position="705"/>
        <end position="755"/>
    </location>
</feature>
<name>A0AAW1CSD6_9HEMI</name>
<dbReference type="PANTHER" id="PTHR23175:SF23">
    <property type="entry name" value="PDZ DOMAIN-CONTAINING PROTEIN"/>
    <property type="match status" value="1"/>
</dbReference>
<dbReference type="InterPro" id="IPR041681">
    <property type="entry name" value="PH_9"/>
</dbReference>
<dbReference type="Pfam" id="PF15410">
    <property type="entry name" value="PH_9"/>
    <property type="match status" value="1"/>
</dbReference>
<dbReference type="GO" id="GO:0007165">
    <property type="term" value="P:signal transduction"/>
    <property type="evidence" value="ECO:0007669"/>
    <property type="project" value="InterPro"/>
</dbReference>
<feature type="compositionally biased region" description="Polar residues" evidence="2">
    <location>
        <begin position="478"/>
        <end position="488"/>
    </location>
</feature>
<dbReference type="InterPro" id="IPR008936">
    <property type="entry name" value="Rho_GTPase_activation_prot"/>
</dbReference>
<dbReference type="AlphaFoldDB" id="A0AAW1CSD6"/>
<gene>
    <name evidence="5" type="ORF">O3M35_012126</name>
</gene>
<feature type="compositionally biased region" description="Polar residues" evidence="2">
    <location>
        <begin position="77"/>
        <end position="90"/>
    </location>
</feature>
<proteinExistence type="predicted"/>
<feature type="domain" description="Rho-GAP" evidence="4">
    <location>
        <begin position="145"/>
        <end position="338"/>
    </location>
</feature>
<dbReference type="InterPro" id="IPR011993">
    <property type="entry name" value="PH-like_dom_sf"/>
</dbReference>
<accession>A0AAW1CSD6</accession>
<keyword evidence="6" id="KW-1185">Reference proteome</keyword>
<comment type="caution">
    <text evidence="5">The sequence shown here is derived from an EMBL/GenBank/DDBJ whole genome shotgun (WGS) entry which is preliminary data.</text>
</comment>
<dbReference type="EMBL" id="JAPXFL010000009">
    <property type="protein sequence ID" value="KAK9501391.1"/>
    <property type="molecule type" value="Genomic_DNA"/>
</dbReference>
<dbReference type="SUPFAM" id="SSF48350">
    <property type="entry name" value="GTPase activation domain, GAP"/>
    <property type="match status" value="1"/>
</dbReference>
<dbReference type="InterPro" id="IPR000198">
    <property type="entry name" value="RhoGAP_dom"/>
</dbReference>
<evidence type="ECO:0000256" key="2">
    <source>
        <dbReference type="SAM" id="MobiDB-lite"/>
    </source>
</evidence>
<organism evidence="5 6">
    <name type="scientific">Rhynocoris fuscipes</name>
    <dbReference type="NCBI Taxonomy" id="488301"/>
    <lineage>
        <taxon>Eukaryota</taxon>
        <taxon>Metazoa</taxon>
        <taxon>Ecdysozoa</taxon>
        <taxon>Arthropoda</taxon>
        <taxon>Hexapoda</taxon>
        <taxon>Insecta</taxon>
        <taxon>Pterygota</taxon>
        <taxon>Neoptera</taxon>
        <taxon>Paraneoptera</taxon>
        <taxon>Hemiptera</taxon>
        <taxon>Heteroptera</taxon>
        <taxon>Panheteroptera</taxon>
        <taxon>Cimicomorpha</taxon>
        <taxon>Reduviidae</taxon>
        <taxon>Harpactorinae</taxon>
        <taxon>Harpactorini</taxon>
        <taxon>Rhynocoris</taxon>
    </lineage>
</organism>
<feature type="region of interest" description="Disordered" evidence="2">
    <location>
        <begin position="642"/>
        <end position="666"/>
    </location>
</feature>
<feature type="region of interest" description="Disordered" evidence="2">
    <location>
        <begin position="73"/>
        <end position="115"/>
    </location>
</feature>
<dbReference type="Gene3D" id="1.10.555.10">
    <property type="entry name" value="Rho GTPase activation protein"/>
    <property type="match status" value="1"/>
</dbReference>
<dbReference type="Gene3D" id="2.30.29.30">
    <property type="entry name" value="Pleckstrin-homology domain (PH domain)/Phosphotyrosine-binding domain (PTB)"/>
    <property type="match status" value="1"/>
</dbReference>
<protein>
    <recommendedName>
        <fullName evidence="7">Rho GTPase-activating protein 21</fullName>
    </recommendedName>
</protein>
<reference evidence="5 6" key="1">
    <citation type="submission" date="2022-12" db="EMBL/GenBank/DDBJ databases">
        <title>Chromosome-level genome assembly of true bugs.</title>
        <authorList>
            <person name="Ma L."/>
            <person name="Li H."/>
        </authorList>
    </citation>
    <scope>NUCLEOTIDE SEQUENCE [LARGE SCALE GENOMIC DNA]</scope>
    <source>
        <strain evidence="5">Lab_2022b</strain>
    </source>
</reference>
<feature type="region of interest" description="Disordered" evidence="2">
    <location>
        <begin position="463"/>
        <end position="491"/>
    </location>
</feature>
<sequence length="861" mass="95607">MTNCTVSPAEDYTKRRHVFRLTTASQSELLLQTECQEDMAKWIGVVSGGSSIGSGTGSGQNVSPVAAHKGLMKLTTPFRNRSPTGQSPVNKTRKPSQAKVPASPPKSKTWKGRVAKQLRRIQAGAGSPVSPTAPISYPEGATIGVPLELCPKSMNNEYVPLIVELCTRIVEDRGLEIIGIYRVPGNTAAVTSLTEAVNKGLNEALLDQDQRWTDVNVISSLLKLFFRRLPDCLLTNELYPSFIQADRIDDPKLRVFSIRKLVQDLPEHHLHTLRHLIKHLQLVVEHSSINKMEAKNLAIVFGPTLVRAADDNMVTLVTDMSSQCRIVETLIHHADWCFSEDSLDRLIIRDERQSSISVDSESAIPNQTLLLDNVHKLEGMKGEVSRRDIVSSIITAANRKMLKTKSRKQVTSSGDEIVQLEDTASSSMTSAGTIEDNRSVAGAIASGVRESVIFSGSLLQSSLSQEDKDEEKLEDKPSNLSPQLCKQPTTEEGTIITYTGLSETTQERIRRFELETKAMLQRDKKLNPKEWIKPTAPTAISTKIAGGEERKRSEGSSPLARWRQITCPEQQNNSTTQKRVVKSGSLDSLSDHINIAASHHLHNNNNNSVGGGDLVSSLTLTFDAKLKSLGLLSPVMKNLPETLPSDNDSAAFRDPSLHRSFTSPNLEEKIKEKKDEINEKEEVEKDDEKENCFLLSASSGAVKLKRSESLNKRDSDKKETSGRHLRRTESLNKRESSLESRLKRSDSLTKTEKTDLNLSKRRAALEAASKKMKRKTGGGSDRSIKRRHTVGGTKDFDKSNYWLDNREREVAQKKDDNTKIERRTSSPDLLADTWRRQGPPLLVVLRPQSLLVAAEPLESHI</sequence>
<evidence type="ECO:0000259" key="4">
    <source>
        <dbReference type="PROSITE" id="PS50238"/>
    </source>
</evidence>
<dbReference type="SUPFAM" id="SSF50729">
    <property type="entry name" value="PH domain-like"/>
    <property type="match status" value="1"/>
</dbReference>
<dbReference type="SMART" id="SM00324">
    <property type="entry name" value="RhoGAP"/>
    <property type="match status" value="1"/>
</dbReference>
<feature type="region of interest" description="Disordered" evidence="2">
    <location>
        <begin position="405"/>
        <end position="431"/>
    </location>
</feature>
<feature type="region of interest" description="Disordered" evidence="2">
    <location>
        <begin position="704"/>
        <end position="798"/>
    </location>
</feature>
<feature type="domain" description="PH" evidence="3">
    <location>
        <begin position="1"/>
        <end position="51"/>
    </location>
</feature>
<dbReference type="PROSITE" id="PS50238">
    <property type="entry name" value="RHOGAP"/>
    <property type="match status" value="1"/>
</dbReference>
<dbReference type="InterPro" id="IPR001849">
    <property type="entry name" value="PH_domain"/>
</dbReference>
<evidence type="ECO:0000256" key="1">
    <source>
        <dbReference type="ARBA" id="ARBA00022468"/>
    </source>
</evidence>
<dbReference type="FunFam" id="1.10.555.10:FF:000058">
    <property type="entry name" value="GTPase-activating protein pac-1"/>
    <property type="match status" value="1"/>
</dbReference>
<dbReference type="Proteomes" id="UP001461498">
    <property type="component" value="Unassembled WGS sequence"/>
</dbReference>
<dbReference type="Pfam" id="PF00620">
    <property type="entry name" value="RhoGAP"/>
    <property type="match status" value="1"/>
</dbReference>
<dbReference type="PANTHER" id="PTHR23175">
    <property type="entry name" value="PDZ DOMAIN-CONTAINING PROTEIN"/>
    <property type="match status" value="1"/>
</dbReference>
<evidence type="ECO:0008006" key="7">
    <source>
        <dbReference type="Google" id="ProtNLM"/>
    </source>
</evidence>
<evidence type="ECO:0000259" key="3">
    <source>
        <dbReference type="PROSITE" id="PS50003"/>
    </source>
</evidence>
<evidence type="ECO:0000313" key="6">
    <source>
        <dbReference type="Proteomes" id="UP001461498"/>
    </source>
</evidence>
<feature type="compositionally biased region" description="Polar residues" evidence="2">
    <location>
        <begin position="422"/>
        <end position="431"/>
    </location>
</feature>
<dbReference type="GO" id="GO:0005096">
    <property type="term" value="F:GTPase activator activity"/>
    <property type="evidence" value="ECO:0007669"/>
    <property type="project" value="UniProtKB-KW"/>
</dbReference>